<proteinExistence type="predicted"/>
<comment type="caution">
    <text evidence="2">The sequence shown here is derived from an EMBL/GenBank/DDBJ whole genome shotgun (WGS) entry which is preliminary data.</text>
</comment>
<evidence type="ECO:0000313" key="3">
    <source>
        <dbReference type="Proteomes" id="UP000031980"/>
    </source>
</evidence>
<name>A0A0C3R9S5_9PORP</name>
<evidence type="ECO:0000313" key="2">
    <source>
        <dbReference type="EMBL" id="KIO47475.1"/>
    </source>
</evidence>
<gene>
    <name evidence="2" type="ORF">BA92_00890</name>
</gene>
<keyword evidence="3" id="KW-1185">Reference proteome</keyword>
<organism evidence="2 3">
    <name type="scientific">Sanguibacteroides justesenii</name>
    <dbReference type="NCBI Taxonomy" id="1547597"/>
    <lineage>
        <taxon>Bacteria</taxon>
        <taxon>Pseudomonadati</taxon>
        <taxon>Bacteroidota</taxon>
        <taxon>Bacteroidia</taxon>
        <taxon>Bacteroidales</taxon>
        <taxon>Porphyromonadaceae</taxon>
        <taxon>Sanguibacteroides</taxon>
    </lineage>
</organism>
<reference evidence="2 3" key="1">
    <citation type="submission" date="2014-07" db="EMBL/GenBank/DDBJ databases">
        <title>Porphyromonadaceae bacterium OUH 308042 = ATCC BAA-2681 = DSM 28342 draft genome.</title>
        <authorList>
            <person name="Sydenham T.V."/>
            <person name="Hasman H."/>
            <person name="Justensen U.S."/>
        </authorList>
    </citation>
    <scope>NUCLEOTIDE SEQUENCE [LARGE SCALE GENOMIC DNA]</scope>
    <source>
        <strain evidence="2 3">OUH 308042</strain>
    </source>
</reference>
<feature type="domain" description="Golvesin/Xly CBD-like" evidence="1">
    <location>
        <begin position="441"/>
        <end position="563"/>
    </location>
</feature>
<feature type="non-terminal residue" evidence="2">
    <location>
        <position position="1"/>
    </location>
</feature>
<dbReference type="Proteomes" id="UP000031980">
    <property type="component" value="Unassembled WGS sequence"/>
</dbReference>
<dbReference type="InterPro" id="IPR033803">
    <property type="entry name" value="CBD-like_Golvesin-Xly"/>
</dbReference>
<dbReference type="Pfam" id="PF25275">
    <property type="entry name" value="Golvesin_C"/>
    <property type="match status" value="1"/>
</dbReference>
<dbReference type="RefSeq" id="WP_041504706.1">
    <property type="nucleotide sequence ID" value="NZ_JPIU01000022.1"/>
</dbReference>
<protein>
    <recommendedName>
        <fullName evidence="1">Golvesin/Xly CBD-like domain-containing protein</fullName>
    </recommendedName>
</protein>
<accession>A0A0C3R9S5</accession>
<dbReference type="AlphaFoldDB" id="A0A0C3R9S5"/>
<evidence type="ECO:0000259" key="1">
    <source>
        <dbReference type="Pfam" id="PF25275"/>
    </source>
</evidence>
<dbReference type="EMBL" id="JPIU01000022">
    <property type="protein sequence ID" value="KIO47475.1"/>
    <property type="molecule type" value="Genomic_DNA"/>
</dbReference>
<sequence length="569" mass="66329">ETPLSFCSFYRVSRNGSGYVQPEMYFFPEQMIGIPLPNFKEEVTRMRENALAAGRMVYTQFEYEMRVLEITIRQVLFYTKIRKIQFDNLLRKLDKKEIFVNNPYTDFPLYNDYTISFCSREYPVLDVLLNQMIYMADVEEYMRVVSSKTRSGVINNVGVRHYLSKNSFSDALSDMSFSPTWLNDLFRIKIDQLKDILLLYSSSEKLNKFLIDFVRQHTFEQVDFETLNVAYKQEFGIDLSEFLPQWYLENKVPAYIIRDFKMEKIIEPEVIKNLDVKKRYKVQASIYNVGEVDGIISFGFATDRGSQRRNFLIKKKEGKRIEWIGDGIDYSVSLFTNIARNIPETRGITPQEGFTTTDTVQRIEQLPFSYFQPPANEIIVNEDDEGFRVIQPKSRLLLGRLLGQREEGYITIDGSSSYAGEFPVWTYLAAPSYAYGDITEGFVSKKAGRGDFSVEWHAPIEKTGMYEIFVYMTPIPCYTCGRYMYNWRNLIPTNTIQLFQYYTVTCDEGVKEIPLDVNIGWKAEKGKWISLGRFKLTLGEHVVTLSDKSNASDFNIYADAVKWVYLEDK</sequence>